<dbReference type="PANTHER" id="PTHR13620">
    <property type="entry name" value="3-5 EXONUCLEASE"/>
    <property type="match status" value="1"/>
</dbReference>
<name>A0A5N6RFN9_9ROSI</name>
<evidence type="ECO:0000259" key="4">
    <source>
        <dbReference type="SMART" id="SM00474"/>
    </source>
</evidence>
<evidence type="ECO:0000313" key="6">
    <source>
        <dbReference type="Proteomes" id="UP000327013"/>
    </source>
</evidence>
<keyword evidence="3" id="KW-0812">Transmembrane</keyword>
<evidence type="ECO:0000313" key="5">
    <source>
        <dbReference type="EMBL" id="KAE8077742.1"/>
    </source>
</evidence>
<dbReference type="GO" id="GO:0008408">
    <property type="term" value="F:3'-5' exonuclease activity"/>
    <property type="evidence" value="ECO:0007669"/>
    <property type="project" value="InterPro"/>
</dbReference>
<dbReference type="SUPFAM" id="SSF53098">
    <property type="entry name" value="Ribonuclease H-like"/>
    <property type="match status" value="1"/>
</dbReference>
<dbReference type="EMBL" id="CM017326">
    <property type="protein sequence ID" value="KAE8077742.1"/>
    <property type="molecule type" value="Genomic_DNA"/>
</dbReference>
<dbReference type="InterPro" id="IPR051132">
    <property type="entry name" value="3-5_Exonuclease_domain"/>
</dbReference>
<dbReference type="GO" id="GO:0005737">
    <property type="term" value="C:cytoplasm"/>
    <property type="evidence" value="ECO:0007669"/>
    <property type="project" value="TreeGrafter"/>
</dbReference>
<protein>
    <recommendedName>
        <fullName evidence="4">3'-5' exonuclease domain-containing protein</fullName>
    </recommendedName>
</protein>
<keyword evidence="3" id="KW-1133">Transmembrane helix</keyword>
<organism evidence="5 6">
    <name type="scientific">Carpinus fangiana</name>
    <dbReference type="NCBI Taxonomy" id="176857"/>
    <lineage>
        <taxon>Eukaryota</taxon>
        <taxon>Viridiplantae</taxon>
        <taxon>Streptophyta</taxon>
        <taxon>Embryophyta</taxon>
        <taxon>Tracheophyta</taxon>
        <taxon>Spermatophyta</taxon>
        <taxon>Magnoliopsida</taxon>
        <taxon>eudicotyledons</taxon>
        <taxon>Gunneridae</taxon>
        <taxon>Pentapetalae</taxon>
        <taxon>rosids</taxon>
        <taxon>fabids</taxon>
        <taxon>Fagales</taxon>
        <taxon>Betulaceae</taxon>
        <taxon>Carpinus</taxon>
    </lineage>
</organism>
<keyword evidence="6" id="KW-1185">Reference proteome</keyword>
<dbReference type="Proteomes" id="UP000327013">
    <property type="component" value="Chromosome 6"/>
</dbReference>
<dbReference type="Pfam" id="PF01612">
    <property type="entry name" value="DNA_pol_A_exo1"/>
    <property type="match status" value="1"/>
</dbReference>
<evidence type="ECO:0000256" key="2">
    <source>
        <dbReference type="ARBA" id="ARBA00022801"/>
    </source>
</evidence>
<dbReference type="CDD" id="cd06141">
    <property type="entry name" value="WRN_exo"/>
    <property type="match status" value="1"/>
</dbReference>
<dbReference type="PANTHER" id="PTHR13620:SF121">
    <property type="entry name" value="EMB|CAB82946.1-RELATED"/>
    <property type="match status" value="1"/>
</dbReference>
<evidence type="ECO:0000256" key="1">
    <source>
        <dbReference type="ARBA" id="ARBA00022722"/>
    </source>
</evidence>
<reference evidence="5 6" key="1">
    <citation type="submission" date="2019-06" db="EMBL/GenBank/DDBJ databases">
        <title>A chromosomal-level reference genome of Carpinus fangiana (Coryloideae, Betulaceae).</title>
        <authorList>
            <person name="Yang X."/>
            <person name="Wang Z."/>
            <person name="Zhang L."/>
            <person name="Hao G."/>
            <person name="Liu J."/>
            <person name="Yang Y."/>
        </authorList>
    </citation>
    <scope>NUCLEOTIDE SEQUENCE [LARGE SCALE GENOMIC DNA]</scope>
    <source>
        <strain evidence="5">Cfa_2016G</strain>
        <tissue evidence="5">Leaf</tissue>
    </source>
</reference>
<dbReference type="SMART" id="SM00474">
    <property type="entry name" value="35EXOc"/>
    <property type="match status" value="1"/>
</dbReference>
<dbReference type="InterPro" id="IPR036397">
    <property type="entry name" value="RNaseH_sf"/>
</dbReference>
<evidence type="ECO:0000256" key="3">
    <source>
        <dbReference type="SAM" id="Phobius"/>
    </source>
</evidence>
<feature type="transmembrane region" description="Helical" evidence="3">
    <location>
        <begin position="235"/>
        <end position="255"/>
    </location>
</feature>
<dbReference type="InterPro" id="IPR012337">
    <property type="entry name" value="RNaseH-like_sf"/>
</dbReference>
<keyword evidence="3" id="KW-0472">Membrane</keyword>
<gene>
    <name evidence="5" type="ORF">FH972_016273</name>
</gene>
<proteinExistence type="predicted"/>
<dbReference type="GO" id="GO:0006139">
    <property type="term" value="P:nucleobase-containing compound metabolic process"/>
    <property type="evidence" value="ECO:0007669"/>
    <property type="project" value="InterPro"/>
</dbReference>
<keyword evidence="2" id="KW-0378">Hydrolase</keyword>
<dbReference type="FunFam" id="3.30.420.10:FF:000054">
    <property type="entry name" value="Werner Syndrome-like exonuclease"/>
    <property type="match status" value="1"/>
</dbReference>
<dbReference type="Gene3D" id="3.30.420.10">
    <property type="entry name" value="Ribonuclease H-like superfamily/Ribonuclease H"/>
    <property type="match status" value="1"/>
</dbReference>
<dbReference type="GO" id="GO:0003676">
    <property type="term" value="F:nucleic acid binding"/>
    <property type="evidence" value="ECO:0007669"/>
    <property type="project" value="InterPro"/>
</dbReference>
<feature type="domain" description="3'-5' exonuclease" evidence="4">
    <location>
        <begin position="38"/>
        <end position="216"/>
    </location>
</feature>
<dbReference type="AlphaFoldDB" id="A0A5N6RFN9"/>
<accession>A0A5N6RFN9</accession>
<sequence length="258" mass="29444">MFAFNRNPTTANTITSNPTTSKCRVKFDGKSIETTVTYKASTIDEWVHEILSMYDGKPMVVGLDIEWKPNSFREDDNKAATLQLCIGEKCLIVQLLYTDCIPQPLKSFLMDSNFTFVGAKVAEDIAKLNDDYGIECNKSADIRELTMRQWPGRFEGGKPGLKRLALEVLGVSMKKPKEVSRSNWDKRVLDENQVEYACIDAYVSYRVGHKLLVEIQGDNKLLHMLGSHTASFKSMVFRCLFFYLLFILFSEWYQVSAL</sequence>
<dbReference type="InterPro" id="IPR002562">
    <property type="entry name" value="3'-5'_exonuclease_dom"/>
</dbReference>
<dbReference type="GO" id="GO:0005634">
    <property type="term" value="C:nucleus"/>
    <property type="evidence" value="ECO:0007669"/>
    <property type="project" value="TreeGrafter"/>
</dbReference>
<keyword evidence="1" id="KW-0540">Nuclease</keyword>
<dbReference type="OrthoDB" id="446462at2759"/>